<comment type="similarity">
    <text evidence="1">Belongs to the cytochrome P450 family.</text>
</comment>
<dbReference type="InterPro" id="IPR050364">
    <property type="entry name" value="Cytochrome_P450_fung"/>
</dbReference>
<evidence type="ECO:0000313" key="5">
    <source>
        <dbReference type="EMBL" id="CZR64570.1"/>
    </source>
</evidence>
<sequence length="466" mass="52510">MSTLRDMDLPRIQKALSEIPLSPASSILLGLLLLVREGYKTDFPKVPKIRFVLGFRLFIGHLSSLGGRQKLNDATVFSIWGARLSSGVFQIRLGSQRNIVVDSWAAMKDLWVERNTSLLDRAHQKGYLDYIGVDISGSPTTEQIRKCRTSALKALGKPMWPYYCPLIEHNSVNFIKALYQKEKTERKLWRCTLAPTKGNGGATKILVAAKERQRCIDIFYGQYLQKVEDGETPTCIGSSLGADKLTLDEIHGTCMSLLQAAPGTVSSSVYQCCAWLCSPEGRPFQAEKIAFQQEKVPLVVSLYNETRRFFSTAAFNHRRASKEIHIYDTDPEHYGQDAFTFIPRRFMNDNTPTPQLSYGIGGRICPAWMISNWIMGETLTRLILAFEVKQVERTRLPNTDMIDFSDKYGLVAMPRSYDCAFVARDEKWLKSTSGVRSAGAVATHTRRIGEAEPAEARNYSSRSLKY</sequence>
<accession>A0A1L7XHQ4</accession>
<reference evidence="5 6" key="1">
    <citation type="submission" date="2016-03" db="EMBL/GenBank/DDBJ databases">
        <authorList>
            <person name="Ploux O."/>
        </authorList>
    </citation>
    <scope>NUCLEOTIDE SEQUENCE [LARGE SCALE GENOMIC DNA]</scope>
    <source>
        <strain evidence="5 6">UAMH 11012</strain>
    </source>
</reference>
<dbReference type="PANTHER" id="PTHR46300">
    <property type="entry name" value="P450, PUTATIVE (EUROFUNG)-RELATED-RELATED"/>
    <property type="match status" value="1"/>
</dbReference>
<keyword evidence="4" id="KW-0408">Iron</keyword>
<dbReference type="STRING" id="576137.A0A1L7XHQ4"/>
<gene>
    <name evidence="5" type="ORF">PAC_14468</name>
</gene>
<dbReference type="EMBL" id="FJOG01000027">
    <property type="protein sequence ID" value="CZR64570.1"/>
    <property type="molecule type" value="Genomic_DNA"/>
</dbReference>
<evidence type="ECO:0000313" key="6">
    <source>
        <dbReference type="Proteomes" id="UP000184330"/>
    </source>
</evidence>
<dbReference type="PANTHER" id="PTHR46300:SF9">
    <property type="entry name" value="P450, PUTATIVE-RELATED"/>
    <property type="match status" value="1"/>
</dbReference>
<dbReference type="Proteomes" id="UP000184330">
    <property type="component" value="Unassembled WGS sequence"/>
</dbReference>
<dbReference type="OrthoDB" id="3459765at2759"/>
<evidence type="ECO:0000256" key="3">
    <source>
        <dbReference type="ARBA" id="ARBA00023002"/>
    </source>
</evidence>
<dbReference type="SUPFAM" id="SSF48264">
    <property type="entry name" value="Cytochrome P450"/>
    <property type="match status" value="1"/>
</dbReference>
<dbReference type="GO" id="GO:0016705">
    <property type="term" value="F:oxidoreductase activity, acting on paired donors, with incorporation or reduction of molecular oxygen"/>
    <property type="evidence" value="ECO:0007669"/>
    <property type="project" value="InterPro"/>
</dbReference>
<organism evidence="5 6">
    <name type="scientific">Phialocephala subalpina</name>
    <dbReference type="NCBI Taxonomy" id="576137"/>
    <lineage>
        <taxon>Eukaryota</taxon>
        <taxon>Fungi</taxon>
        <taxon>Dikarya</taxon>
        <taxon>Ascomycota</taxon>
        <taxon>Pezizomycotina</taxon>
        <taxon>Leotiomycetes</taxon>
        <taxon>Helotiales</taxon>
        <taxon>Mollisiaceae</taxon>
        <taxon>Phialocephala</taxon>
        <taxon>Phialocephala fortinii species complex</taxon>
    </lineage>
</organism>
<keyword evidence="2" id="KW-0479">Metal-binding</keyword>
<keyword evidence="6" id="KW-1185">Reference proteome</keyword>
<dbReference type="Gene3D" id="1.10.630.10">
    <property type="entry name" value="Cytochrome P450"/>
    <property type="match status" value="2"/>
</dbReference>
<evidence type="ECO:0008006" key="7">
    <source>
        <dbReference type="Google" id="ProtNLM"/>
    </source>
</evidence>
<keyword evidence="3" id="KW-0560">Oxidoreductase</keyword>
<evidence type="ECO:0000256" key="2">
    <source>
        <dbReference type="ARBA" id="ARBA00022723"/>
    </source>
</evidence>
<dbReference type="GO" id="GO:0004497">
    <property type="term" value="F:monooxygenase activity"/>
    <property type="evidence" value="ECO:0007669"/>
    <property type="project" value="InterPro"/>
</dbReference>
<dbReference type="GO" id="GO:0020037">
    <property type="term" value="F:heme binding"/>
    <property type="evidence" value="ECO:0007669"/>
    <property type="project" value="InterPro"/>
</dbReference>
<evidence type="ECO:0000256" key="1">
    <source>
        <dbReference type="ARBA" id="ARBA00010617"/>
    </source>
</evidence>
<evidence type="ECO:0000256" key="4">
    <source>
        <dbReference type="ARBA" id="ARBA00023004"/>
    </source>
</evidence>
<dbReference type="InterPro" id="IPR036396">
    <property type="entry name" value="Cyt_P450_sf"/>
</dbReference>
<name>A0A1L7XHQ4_9HELO</name>
<dbReference type="AlphaFoldDB" id="A0A1L7XHQ4"/>
<protein>
    <recommendedName>
        <fullName evidence="7">Cytochrome P450 phenylacetate 2-hydroxylase</fullName>
    </recommendedName>
</protein>
<dbReference type="GO" id="GO:0005506">
    <property type="term" value="F:iron ion binding"/>
    <property type="evidence" value="ECO:0007669"/>
    <property type="project" value="InterPro"/>
</dbReference>
<proteinExistence type="inferred from homology"/>